<dbReference type="AlphaFoldDB" id="A0A0J6VQV0"/>
<comment type="caution">
    <text evidence="1">The sequence shown here is derived from an EMBL/GenBank/DDBJ whole genome shotgun (WGS) entry which is preliminary data.</text>
</comment>
<dbReference type="PATRIC" id="fig|37916.4.peg.4204"/>
<dbReference type="Proteomes" id="UP000036513">
    <property type="component" value="Unassembled WGS sequence"/>
</dbReference>
<keyword evidence="2" id="KW-1185">Reference proteome</keyword>
<reference evidence="1 2" key="1">
    <citation type="journal article" date="2015" name="Genome Biol. Evol.">
        <title>Characterization of Three Mycobacterium spp. with Potential Use in Bioremediation by Genome Sequencing and Comparative Genomics.</title>
        <authorList>
            <person name="Das S."/>
            <person name="Pettersson B.M."/>
            <person name="Behra P.R."/>
            <person name="Ramesh M."/>
            <person name="Dasgupta S."/>
            <person name="Bhattacharya A."/>
            <person name="Kirsebom L.A."/>
        </authorList>
    </citation>
    <scope>NUCLEOTIDE SEQUENCE [LARGE SCALE GENOMIC DNA]</scope>
    <source>
        <strain evidence="1 2">DSM 43826</strain>
    </source>
</reference>
<sequence>MHTYQRTLRVDNEQYDAGDGPCLHAASTGTVVVVDAVDRWPRFAAAAVCRRNPQLLGRTPACCSAKPGSFNLYGRTHSAFDTLDAEIPDLVTATVSRTIGDSARSQSARDVAESIQRALAFALAVKVDVGRGWTAGLMLGI</sequence>
<name>A0A0J6VQV0_9MYCO</name>
<protein>
    <submittedName>
        <fullName evidence="1">Uncharacterized protein</fullName>
    </submittedName>
</protein>
<evidence type="ECO:0000313" key="1">
    <source>
        <dbReference type="EMBL" id="KMO71858.1"/>
    </source>
</evidence>
<accession>A0A0J6VQV0</accession>
<dbReference type="RefSeq" id="WP_053083033.1">
    <property type="nucleotide sequence ID" value="NZ_JYNL01000050.1"/>
</dbReference>
<gene>
    <name evidence="1" type="ORF">MCHLDSM_04230</name>
</gene>
<dbReference type="STRING" id="37916.MCHLDSM_04230"/>
<dbReference type="SMR" id="A0A0J6VQV0"/>
<dbReference type="EMBL" id="JYNL01000050">
    <property type="protein sequence ID" value="KMO71858.1"/>
    <property type="molecule type" value="Genomic_DNA"/>
</dbReference>
<organism evidence="1 2">
    <name type="scientific">Mycolicibacterium chlorophenolicum</name>
    <dbReference type="NCBI Taxonomy" id="37916"/>
    <lineage>
        <taxon>Bacteria</taxon>
        <taxon>Bacillati</taxon>
        <taxon>Actinomycetota</taxon>
        <taxon>Actinomycetes</taxon>
        <taxon>Mycobacteriales</taxon>
        <taxon>Mycobacteriaceae</taxon>
        <taxon>Mycolicibacterium</taxon>
    </lineage>
</organism>
<proteinExistence type="predicted"/>
<evidence type="ECO:0000313" key="2">
    <source>
        <dbReference type="Proteomes" id="UP000036513"/>
    </source>
</evidence>